<proteinExistence type="predicted"/>
<feature type="compositionally biased region" description="Basic and acidic residues" evidence="1">
    <location>
        <begin position="26"/>
        <end position="36"/>
    </location>
</feature>
<dbReference type="EMBL" id="CAMAPF010000972">
    <property type="protein sequence ID" value="CAH9132658.1"/>
    <property type="molecule type" value="Genomic_DNA"/>
</dbReference>
<keyword evidence="3" id="KW-1185">Reference proteome</keyword>
<evidence type="ECO:0000256" key="1">
    <source>
        <dbReference type="SAM" id="MobiDB-lite"/>
    </source>
</evidence>
<protein>
    <submittedName>
        <fullName evidence="2">Uncharacterized protein</fullName>
    </submittedName>
</protein>
<evidence type="ECO:0000313" key="3">
    <source>
        <dbReference type="Proteomes" id="UP001152523"/>
    </source>
</evidence>
<accession>A0AAV0FAT7</accession>
<comment type="caution">
    <text evidence="2">The sequence shown here is derived from an EMBL/GenBank/DDBJ whole genome shotgun (WGS) entry which is preliminary data.</text>
</comment>
<sequence length="128" mass="14016">MHYVVRMFDWPAGDLLAAVRPKQLKERTTEVERHDFAGGPDEPSADENRRQWGGAVGAAHGGGEADLDVLAVAVVGVEVVEVRLNSELVEEDVNGVGKATFGVAKDHHAVFCRQPLHLLHPAYNFTHR</sequence>
<dbReference type="AlphaFoldDB" id="A0AAV0FAT7"/>
<feature type="region of interest" description="Disordered" evidence="1">
    <location>
        <begin position="26"/>
        <end position="57"/>
    </location>
</feature>
<dbReference type="Proteomes" id="UP001152523">
    <property type="component" value="Unassembled WGS sequence"/>
</dbReference>
<name>A0AAV0FAT7_9ASTE</name>
<organism evidence="2 3">
    <name type="scientific">Cuscuta epithymum</name>
    <dbReference type="NCBI Taxonomy" id="186058"/>
    <lineage>
        <taxon>Eukaryota</taxon>
        <taxon>Viridiplantae</taxon>
        <taxon>Streptophyta</taxon>
        <taxon>Embryophyta</taxon>
        <taxon>Tracheophyta</taxon>
        <taxon>Spermatophyta</taxon>
        <taxon>Magnoliopsida</taxon>
        <taxon>eudicotyledons</taxon>
        <taxon>Gunneridae</taxon>
        <taxon>Pentapetalae</taxon>
        <taxon>asterids</taxon>
        <taxon>lamiids</taxon>
        <taxon>Solanales</taxon>
        <taxon>Convolvulaceae</taxon>
        <taxon>Cuscuteae</taxon>
        <taxon>Cuscuta</taxon>
        <taxon>Cuscuta subgen. Cuscuta</taxon>
    </lineage>
</organism>
<reference evidence="2" key="1">
    <citation type="submission" date="2022-07" db="EMBL/GenBank/DDBJ databases">
        <authorList>
            <person name="Macas J."/>
            <person name="Novak P."/>
            <person name="Neumann P."/>
        </authorList>
    </citation>
    <scope>NUCLEOTIDE SEQUENCE</scope>
</reference>
<evidence type="ECO:0000313" key="2">
    <source>
        <dbReference type="EMBL" id="CAH9132658.1"/>
    </source>
</evidence>
<gene>
    <name evidence="2" type="ORF">CEPIT_LOCUS32349</name>
</gene>